<dbReference type="SMART" id="SM01079">
    <property type="entry name" value="CHASE"/>
    <property type="match status" value="1"/>
</dbReference>
<keyword evidence="3" id="KW-1133">Transmembrane helix</keyword>
<evidence type="ECO:0000256" key="1">
    <source>
        <dbReference type="ARBA" id="ARBA00004370"/>
    </source>
</evidence>
<accession>A0A4Y4CUP2</accession>
<evidence type="ECO:0000259" key="6">
    <source>
        <dbReference type="PROSITE" id="PS50887"/>
    </source>
</evidence>
<keyword evidence="4" id="KW-0472">Membrane</keyword>
<comment type="subcellular location">
    <subcellularLocation>
        <location evidence="1">Membrane</location>
    </subcellularLocation>
</comment>
<keyword evidence="8" id="KW-1185">Reference proteome</keyword>
<dbReference type="Gene3D" id="3.30.70.270">
    <property type="match status" value="1"/>
</dbReference>
<evidence type="ECO:0008006" key="9">
    <source>
        <dbReference type="Google" id="ProtNLM"/>
    </source>
</evidence>
<evidence type="ECO:0000313" key="8">
    <source>
        <dbReference type="Proteomes" id="UP000318422"/>
    </source>
</evidence>
<dbReference type="NCBIfam" id="TIGR00254">
    <property type="entry name" value="GGDEF"/>
    <property type="match status" value="1"/>
</dbReference>
<dbReference type="InterPro" id="IPR042240">
    <property type="entry name" value="CHASE_sf"/>
</dbReference>
<dbReference type="FunFam" id="3.30.70.270:FF:000001">
    <property type="entry name" value="Diguanylate cyclase domain protein"/>
    <property type="match status" value="1"/>
</dbReference>
<evidence type="ECO:0000256" key="2">
    <source>
        <dbReference type="ARBA" id="ARBA00022692"/>
    </source>
</evidence>
<evidence type="ECO:0000313" key="7">
    <source>
        <dbReference type="EMBL" id="GEC96631.1"/>
    </source>
</evidence>
<dbReference type="AlphaFoldDB" id="A0A4Y4CUP2"/>
<dbReference type="Proteomes" id="UP000318422">
    <property type="component" value="Unassembled WGS sequence"/>
</dbReference>
<feature type="domain" description="CHASE" evidence="5">
    <location>
        <begin position="140"/>
        <end position="294"/>
    </location>
</feature>
<organism evidence="7 8">
    <name type="scientific">Zoogloea ramigera</name>
    <dbReference type="NCBI Taxonomy" id="350"/>
    <lineage>
        <taxon>Bacteria</taxon>
        <taxon>Pseudomonadati</taxon>
        <taxon>Pseudomonadota</taxon>
        <taxon>Betaproteobacteria</taxon>
        <taxon>Rhodocyclales</taxon>
        <taxon>Zoogloeaceae</taxon>
        <taxon>Zoogloea</taxon>
    </lineage>
</organism>
<dbReference type="SUPFAM" id="SSF55073">
    <property type="entry name" value="Nucleotide cyclase"/>
    <property type="match status" value="1"/>
</dbReference>
<protein>
    <recommendedName>
        <fullName evidence="9">Diguanylate cyclase (GGDEF)-like protein</fullName>
    </recommendedName>
</protein>
<dbReference type="Gene3D" id="3.30.450.350">
    <property type="entry name" value="CHASE domain"/>
    <property type="match status" value="1"/>
</dbReference>
<dbReference type="InterPro" id="IPR000160">
    <property type="entry name" value="GGDEF_dom"/>
</dbReference>
<dbReference type="EMBL" id="BJNV01000049">
    <property type="protein sequence ID" value="GEC96631.1"/>
    <property type="molecule type" value="Genomic_DNA"/>
</dbReference>
<dbReference type="GO" id="GO:0016020">
    <property type="term" value="C:membrane"/>
    <property type="evidence" value="ECO:0007669"/>
    <property type="project" value="UniProtKB-SubCell"/>
</dbReference>
<dbReference type="InterPro" id="IPR043128">
    <property type="entry name" value="Rev_trsase/Diguanyl_cyclase"/>
</dbReference>
<dbReference type="Pfam" id="PF03924">
    <property type="entry name" value="CHASE"/>
    <property type="match status" value="1"/>
</dbReference>
<dbReference type="InterPro" id="IPR052163">
    <property type="entry name" value="DGC-Regulatory_Protein"/>
</dbReference>
<reference evidence="7 8" key="1">
    <citation type="submission" date="2019-06" db="EMBL/GenBank/DDBJ databases">
        <title>Whole genome shotgun sequence of Zoogloea ramigera NBRC 15342.</title>
        <authorList>
            <person name="Hosoyama A."/>
            <person name="Uohara A."/>
            <person name="Ohji S."/>
            <person name="Ichikawa N."/>
        </authorList>
    </citation>
    <scope>NUCLEOTIDE SEQUENCE [LARGE SCALE GENOMIC DNA]</scope>
    <source>
        <strain evidence="7 8">NBRC 15342</strain>
    </source>
</reference>
<dbReference type="GO" id="GO:0003824">
    <property type="term" value="F:catalytic activity"/>
    <property type="evidence" value="ECO:0007669"/>
    <property type="project" value="UniProtKB-ARBA"/>
</dbReference>
<evidence type="ECO:0000259" key="5">
    <source>
        <dbReference type="PROSITE" id="PS50839"/>
    </source>
</evidence>
<dbReference type="PROSITE" id="PS50887">
    <property type="entry name" value="GGDEF"/>
    <property type="match status" value="1"/>
</dbReference>
<dbReference type="CDD" id="cd01949">
    <property type="entry name" value="GGDEF"/>
    <property type="match status" value="1"/>
</dbReference>
<sequence length="524" mass="57574">MPPPGPSRLRNLRLPLLVGLLSLALTGWLWHHENQAAEARMQTDFDFSVRQSVSRIEERIASYEQMLRAARGLFEASDAVSRDDFQSFVSALMGGSAPSGLQLMAFTPLLPAGQIPGHVATRRALGDADYAIRPGDGSGPVAPVTYIAPPTPGNRAALGHNLYADPLRRKAMLQARDSGGIAITSRIALRLDAPHNKPAFAMYLALYTRGQPDDTPASRQAAVYGWVHIAFRLADLIASMPGEGSPGIALRIYDGPEALAERLMFDSEPEADSPLPRFTAIKHIEFPQHRWALQVRSTPAFELGQSNKPARIIAGAGVCVSLLLALFTWQLVTGRARAFARAQAMTRELREREEYMRHMAQHDPLTQLPNRALFSDRLQAALARARRERSRAALMFVDLDHFKPVNDACGHAVGDSLLIAATERMRECLRESDTLARVGGDEFVVLLPHIDSRDDARQVAERIRTSIALPFQIGPHQIDISASIGICIFPEHAGDEVSLMKCADTAMYQAKDAGRDRLFFADEA</sequence>
<evidence type="ECO:0000256" key="4">
    <source>
        <dbReference type="ARBA" id="ARBA00023136"/>
    </source>
</evidence>
<dbReference type="PROSITE" id="PS50839">
    <property type="entry name" value="CHASE"/>
    <property type="match status" value="1"/>
</dbReference>
<dbReference type="SMART" id="SM00267">
    <property type="entry name" value="GGDEF"/>
    <property type="match status" value="1"/>
</dbReference>
<gene>
    <name evidence="7" type="ORF">ZRA01_27040</name>
</gene>
<dbReference type="GO" id="GO:0007165">
    <property type="term" value="P:signal transduction"/>
    <property type="evidence" value="ECO:0007669"/>
    <property type="project" value="UniProtKB-ARBA"/>
</dbReference>
<evidence type="ECO:0000256" key="3">
    <source>
        <dbReference type="ARBA" id="ARBA00022989"/>
    </source>
</evidence>
<comment type="caution">
    <text evidence="7">The sequence shown here is derived from an EMBL/GenBank/DDBJ whole genome shotgun (WGS) entry which is preliminary data.</text>
</comment>
<dbReference type="PANTHER" id="PTHR46663:SF2">
    <property type="entry name" value="GGDEF DOMAIN-CONTAINING PROTEIN"/>
    <property type="match status" value="1"/>
</dbReference>
<dbReference type="InterPro" id="IPR006189">
    <property type="entry name" value="CHASE_dom"/>
</dbReference>
<dbReference type="Pfam" id="PF00990">
    <property type="entry name" value="GGDEF"/>
    <property type="match status" value="1"/>
</dbReference>
<feature type="domain" description="GGDEF" evidence="6">
    <location>
        <begin position="390"/>
        <end position="523"/>
    </location>
</feature>
<dbReference type="PANTHER" id="PTHR46663">
    <property type="entry name" value="DIGUANYLATE CYCLASE DGCT-RELATED"/>
    <property type="match status" value="1"/>
</dbReference>
<proteinExistence type="predicted"/>
<dbReference type="InterPro" id="IPR029787">
    <property type="entry name" value="Nucleotide_cyclase"/>
</dbReference>
<name>A0A4Y4CUP2_ZOORA</name>
<keyword evidence="2" id="KW-0812">Transmembrane</keyword>